<accession>A0A229Z6C7</accession>
<name>A0A229Z6C7_9EURO</name>
<dbReference type="SUPFAM" id="SSF51126">
    <property type="entry name" value="Pectin lyase-like"/>
    <property type="match status" value="1"/>
</dbReference>
<evidence type="ECO:0000313" key="5">
    <source>
        <dbReference type="Proteomes" id="UP000215289"/>
    </source>
</evidence>
<evidence type="ECO:0000313" key="4">
    <source>
        <dbReference type="EMBL" id="RLL96305.1"/>
    </source>
</evidence>
<dbReference type="Gene3D" id="2.160.20.10">
    <property type="entry name" value="Single-stranded right-handed beta-helix, Pectin lyase-like"/>
    <property type="match status" value="1"/>
</dbReference>
<evidence type="ECO:0000256" key="3">
    <source>
        <dbReference type="ARBA" id="ARBA00022729"/>
    </source>
</evidence>
<comment type="caution">
    <text evidence="4">The sequence shown here is derived from an EMBL/GenBank/DDBJ whole genome shotgun (WGS) entry which is preliminary data.</text>
</comment>
<keyword evidence="3" id="KW-0732">Signal</keyword>
<proteinExistence type="predicted"/>
<sequence length="190" mass="19776">MAAPAGLLHVMDITAGPCEGTNAPIKGNVFDSVDSPFLEDSSPGATFPVDSSDLSAYTSAMGRTCVANSLVNSGELPVANESVLSSWPEGEGDITVMDASKVASHAVAYAGVSKLGVANSNSISNFECNSIILGLGLERWHPGPSVHLGCYPQCFRRASSGYMVLENKSSGRLQCQLVLLPEFCAASFLS</sequence>
<gene>
    <name evidence="4" type="ORF">CFD26_103861</name>
</gene>
<protein>
    <submittedName>
        <fullName evidence="4">Uncharacterized protein</fullName>
    </submittedName>
</protein>
<dbReference type="EMBL" id="NIDN02000116">
    <property type="protein sequence ID" value="RLL96305.1"/>
    <property type="molecule type" value="Genomic_DNA"/>
</dbReference>
<comment type="subcellular location">
    <subcellularLocation>
        <location evidence="1">Secreted</location>
    </subcellularLocation>
</comment>
<dbReference type="OrthoDB" id="1637350at2759"/>
<dbReference type="AlphaFoldDB" id="A0A229Z6C7"/>
<dbReference type="InterPro" id="IPR012334">
    <property type="entry name" value="Pectin_lyas_fold"/>
</dbReference>
<evidence type="ECO:0000256" key="1">
    <source>
        <dbReference type="ARBA" id="ARBA00004613"/>
    </source>
</evidence>
<dbReference type="InterPro" id="IPR011050">
    <property type="entry name" value="Pectin_lyase_fold/virulence"/>
</dbReference>
<keyword evidence="5" id="KW-1185">Reference proteome</keyword>
<dbReference type="Proteomes" id="UP000215289">
    <property type="component" value="Unassembled WGS sequence"/>
</dbReference>
<reference evidence="4 5" key="1">
    <citation type="submission" date="2018-08" db="EMBL/GenBank/DDBJ databases">
        <title>Draft genome sequences of two Aspergillus turcosus clinical strains isolated from bronchoalveolar lavage fluid: one azole-susceptible and the other azole-resistant.</title>
        <authorList>
            <person name="Parent-Michaud M."/>
            <person name="Dufresne P.J."/>
            <person name="Fournier E."/>
            <person name="Martineau C."/>
            <person name="Moreira S."/>
            <person name="Perkins V."/>
            <person name="De Repentigny L."/>
            <person name="Dufresne S.F."/>
        </authorList>
    </citation>
    <scope>NUCLEOTIDE SEQUENCE [LARGE SCALE GENOMIC DNA]</scope>
    <source>
        <strain evidence="4">HMR AF 1038</strain>
    </source>
</reference>
<evidence type="ECO:0000256" key="2">
    <source>
        <dbReference type="ARBA" id="ARBA00022525"/>
    </source>
</evidence>
<organism evidence="4 5">
    <name type="scientific">Aspergillus turcosus</name>
    <dbReference type="NCBI Taxonomy" id="1245748"/>
    <lineage>
        <taxon>Eukaryota</taxon>
        <taxon>Fungi</taxon>
        <taxon>Dikarya</taxon>
        <taxon>Ascomycota</taxon>
        <taxon>Pezizomycotina</taxon>
        <taxon>Eurotiomycetes</taxon>
        <taxon>Eurotiomycetidae</taxon>
        <taxon>Eurotiales</taxon>
        <taxon>Aspergillaceae</taxon>
        <taxon>Aspergillus</taxon>
        <taxon>Aspergillus subgen. Fumigati</taxon>
    </lineage>
</organism>
<dbReference type="GO" id="GO:0005576">
    <property type="term" value="C:extracellular region"/>
    <property type="evidence" value="ECO:0007669"/>
    <property type="project" value="UniProtKB-SubCell"/>
</dbReference>
<keyword evidence="2" id="KW-0964">Secreted</keyword>